<reference evidence="1 2" key="1">
    <citation type="journal article" date="2018" name="Plant J.">
        <title>Genome sequences of Chlorella sorokiniana UTEX 1602 and Micractinium conductrix SAG 241.80: implications to maltose excretion by a green alga.</title>
        <authorList>
            <person name="Arriola M.B."/>
            <person name="Velmurugan N."/>
            <person name="Zhang Y."/>
            <person name="Plunkett M.H."/>
            <person name="Hondzo H."/>
            <person name="Barney B.M."/>
        </authorList>
    </citation>
    <scope>NUCLEOTIDE SEQUENCE [LARGE SCALE GENOMIC DNA]</scope>
    <source>
        <strain evidence="1 2">SAG 241.80</strain>
    </source>
</reference>
<accession>A0A2P6V1B6</accession>
<comment type="caution">
    <text evidence="1">The sequence shown here is derived from an EMBL/GenBank/DDBJ whole genome shotgun (WGS) entry which is preliminary data.</text>
</comment>
<evidence type="ECO:0000313" key="2">
    <source>
        <dbReference type="Proteomes" id="UP000239649"/>
    </source>
</evidence>
<name>A0A2P6V1B6_9CHLO</name>
<dbReference type="OrthoDB" id="507348at2759"/>
<dbReference type="Proteomes" id="UP000239649">
    <property type="component" value="Unassembled WGS sequence"/>
</dbReference>
<dbReference type="AlphaFoldDB" id="A0A2P6V1B6"/>
<dbReference type="EMBL" id="LHPF02000046">
    <property type="protein sequence ID" value="PSC67875.1"/>
    <property type="molecule type" value="Genomic_DNA"/>
</dbReference>
<organism evidence="1 2">
    <name type="scientific">Micractinium conductrix</name>
    <dbReference type="NCBI Taxonomy" id="554055"/>
    <lineage>
        <taxon>Eukaryota</taxon>
        <taxon>Viridiplantae</taxon>
        <taxon>Chlorophyta</taxon>
        <taxon>core chlorophytes</taxon>
        <taxon>Trebouxiophyceae</taxon>
        <taxon>Chlorellales</taxon>
        <taxon>Chlorellaceae</taxon>
        <taxon>Chlorella clade</taxon>
        <taxon>Micractinium</taxon>
    </lineage>
</organism>
<evidence type="ECO:0000313" key="1">
    <source>
        <dbReference type="EMBL" id="PSC67875.1"/>
    </source>
</evidence>
<sequence length="334" mass="37198">MSGVCAAADACLHTISLTYFDGADKTSCTWVDHNEKLERTRELLFALGVNSPSMYSSTINMGKQVAAGDKLTCSVTREFEVFSKEYELAYFSAVGNGEVDELGPNDGDPLPGRQQPDASCVVERPATKCNYTLHHTPKLQWAISSREFWTTNKTIMAQLDKGDEECLANKKIRCVPAKPPFRYSVKITEHPCAPGKPIPKVIKAIFCTPEAMPNYRQTGFKLDYVIRAKWRMKAEKPIYLIVGPSDKLLKVCPPGPGQVCNYKEAYKKYAYKAHSCYGTACSGLIIKPLRRDVVIMLAYPKFLAEEQAVMPASTPQQIVEFYMDAWESKPPAPG</sequence>
<proteinExistence type="predicted"/>
<keyword evidence="2" id="KW-1185">Reference proteome</keyword>
<gene>
    <name evidence="1" type="ORF">C2E20_8492</name>
</gene>
<protein>
    <submittedName>
        <fullName evidence="1">Uncharacterized protein</fullName>
    </submittedName>
</protein>